<feature type="signal peptide" evidence="1">
    <location>
        <begin position="1"/>
        <end position="20"/>
    </location>
</feature>
<dbReference type="GeneID" id="98147848"/>
<dbReference type="Proteomes" id="UP001610432">
    <property type="component" value="Unassembled WGS sequence"/>
</dbReference>
<keyword evidence="3" id="KW-1185">Reference proteome</keyword>
<protein>
    <submittedName>
        <fullName evidence="2">Uncharacterized protein</fullName>
    </submittedName>
</protein>
<dbReference type="RefSeq" id="XP_070887131.1">
    <property type="nucleotide sequence ID" value="XM_071032776.1"/>
</dbReference>
<organism evidence="2 3">
    <name type="scientific">Aspergillus lucknowensis</name>
    <dbReference type="NCBI Taxonomy" id="176173"/>
    <lineage>
        <taxon>Eukaryota</taxon>
        <taxon>Fungi</taxon>
        <taxon>Dikarya</taxon>
        <taxon>Ascomycota</taxon>
        <taxon>Pezizomycotina</taxon>
        <taxon>Eurotiomycetes</taxon>
        <taxon>Eurotiomycetidae</taxon>
        <taxon>Eurotiales</taxon>
        <taxon>Aspergillaceae</taxon>
        <taxon>Aspergillus</taxon>
        <taxon>Aspergillus subgen. Nidulantes</taxon>
    </lineage>
</organism>
<gene>
    <name evidence="2" type="ORF">BJX67DRAFT_380351</name>
</gene>
<name>A0ABR4LXS6_9EURO</name>
<evidence type="ECO:0000313" key="3">
    <source>
        <dbReference type="Proteomes" id="UP001610432"/>
    </source>
</evidence>
<reference evidence="2 3" key="1">
    <citation type="submission" date="2024-07" db="EMBL/GenBank/DDBJ databases">
        <title>Section-level genome sequencing and comparative genomics of Aspergillus sections Usti and Cavernicolus.</title>
        <authorList>
            <consortium name="Lawrence Berkeley National Laboratory"/>
            <person name="Nybo J.L."/>
            <person name="Vesth T.C."/>
            <person name="Theobald S."/>
            <person name="Frisvad J.C."/>
            <person name="Larsen T.O."/>
            <person name="Kjaerboelling I."/>
            <person name="Rothschild-Mancinelli K."/>
            <person name="Lyhne E.K."/>
            <person name="Kogle M.E."/>
            <person name="Barry K."/>
            <person name="Clum A."/>
            <person name="Na H."/>
            <person name="Ledsgaard L."/>
            <person name="Lin J."/>
            <person name="Lipzen A."/>
            <person name="Kuo A."/>
            <person name="Riley R."/>
            <person name="Mondo S."/>
            <person name="Labutti K."/>
            <person name="Haridas S."/>
            <person name="Pangalinan J."/>
            <person name="Salamov A.A."/>
            <person name="Simmons B.A."/>
            <person name="Magnuson J.K."/>
            <person name="Chen J."/>
            <person name="Drula E."/>
            <person name="Henrissat B."/>
            <person name="Wiebenga A."/>
            <person name="Lubbers R.J."/>
            <person name="Gomes A.C."/>
            <person name="Macurrencykelacurrency M.R."/>
            <person name="Stajich J."/>
            <person name="Grigoriev I.V."/>
            <person name="Mortensen U.H."/>
            <person name="De Vries R.P."/>
            <person name="Baker S.E."/>
            <person name="Andersen M.R."/>
        </authorList>
    </citation>
    <scope>NUCLEOTIDE SEQUENCE [LARGE SCALE GENOMIC DNA]</scope>
    <source>
        <strain evidence="2 3">CBS 449.75</strain>
    </source>
</reference>
<comment type="caution">
    <text evidence="2">The sequence shown here is derived from an EMBL/GenBank/DDBJ whole genome shotgun (WGS) entry which is preliminary data.</text>
</comment>
<dbReference type="EMBL" id="JBFXLQ010000015">
    <property type="protein sequence ID" value="KAL2868152.1"/>
    <property type="molecule type" value="Genomic_DNA"/>
</dbReference>
<evidence type="ECO:0000256" key="1">
    <source>
        <dbReference type="SAM" id="SignalP"/>
    </source>
</evidence>
<proteinExistence type="predicted"/>
<feature type="chain" id="PRO_5045990539" evidence="1">
    <location>
        <begin position="21"/>
        <end position="342"/>
    </location>
</feature>
<sequence>MISFILLILTLLVTLPLIPAQIGYDAKAARFLCQTRGTRHCAASSLRGSSIISCSVDGTAEIRSCLVELSRILPAGYERAAVCYESSPRSGDAVCAFNGTGYTFSGAEVDVPETVLCQDTRISSVHIDKGIEAGDTEEPTRLLTDSRIFVREEMETAERLPYTTTSMSTVTLGVGLSLPIPYSLTSRDGDETESGSGRAGKDEGVVCSNLWTTGTAKGEDALTLDNVLVVPTQGISAAESTPKVPTHVITSPGVFVTQTARVSHTFAGSTTNNAVRSAATSASVTDITSVRDSTTTHARVSSSWDGAEVLETGVSRGANSMCIKRSFLRNVFLSLVLISLLS</sequence>
<accession>A0ABR4LXS6</accession>
<keyword evidence="1" id="KW-0732">Signal</keyword>
<evidence type="ECO:0000313" key="2">
    <source>
        <dbReference type="EMBL" id="KAL2868152.1"/>
    </source>
</evidence>